<dbReference type="GO" id="GO:0005829">
    <property type="term" value="C:cytosol"/>
    <property type="evidence" value="ECO:0007669"/>
    <property type="project" value="TreeGrafter"/>
</dbReference>
<dbReference type="Gene3D" id="1.10.8.10">
    <property type="entry name" value="DNA helicase RuvA subunit, C-terminal domain"/>
    <property type="match status" value="2"/>
</dbReference>
<organism evidence="19 20">
    <name type="scientific">Pycnococcus provasolii</name>
    <dbReference type="NCBI Taxonomy" id="41880"/>
    <lineage>
        <taxon>Eukaryota</taxon>
        <taxon>Viridiplantae</taxon>
        <taxon>Chlorophyta</taxon>
        <taxon>Pseudoscourfieldiophyceae</taxon>
        <taxon>Pseudoscourfieldiales</taxon>
        <taxon>Pycnococcaceae</taxon>
        <taxon>Pycnococcus</taxon>
    </lineage>
</organism>
<keyword evidence="9 14" id="KW-0788">Thiol protease</keyword>
<dbReference type="Pfam" id="PF17807">
    <property type="entry name" value="zf-UBP_var"/>
    <property type="match status" value="1"/>
</dbReference>
<dbReference type="Gene3D" id="3.30.40.10">
    <property type="entry name" value="Zinc/RING finger domain, C3HC4 (zinc finger)"/>
    <property type="match status" value="2"/>
</dbReference>
<keyword evidence="20" id="KW-1185">Reference proteome</keyword>
<dbReference type="CDD" id="cd14294">
    <property type="entry name" value="UBA1_UBP5_like"/>
    <property type="match status" value="2"/>
</dbReference>
<dbReference type="InterPro" id="IPR050164">
    <property type="entry name" value="Peptidase_C19"/>
</dbReference>
<dbReference type="PROSITE" id="PS00973">
    <property type="entry name" value="USP_2"/>
    <property type="match status" value="1"/>
</dbReference>
<keyword evidence="5" id="KW-0677">Repeat</keyword>
<keyword evidence="3 14" id="KW-0645">Protease</keyword>
<dbReference type="InterPro" id="IPR009060">
    <property type="entry name" value="UBA-like_sf"/>
</dbReference>
<dbReference type="GO" id="GO:0016579">
    <property type="term" value="P:protein deubiquitination"/>
    <property type="evidence" value="ECO:0007669"/>
    <property type="project" value="InterPro"/>
</dbReference>
<comment type="caution">
    <text evidence="19">The sequence shown here is derived from an EMBL/GenBank/DDBJ whole genome shotgun (WGS) entry which is preliminary data.</text>
</comment>
<dbReference type="InterPro" id="IPR001394">
    <property type="entry name" value="Peptidase_C19_UCH"/>
</dbReference>
<dbReference type="PROSITE" id="PS50030">
    <property type="entry name" value="UBA"/>
    <property type="match status" value="2"/>
</dbReference>
<dbReference type="InterPro" id="IPR018200">
    <property type="entry name" value="USP_CS"/>
</dbReference>
<evidence type="ECO:0000259" key="18">
    <source>
        <dbReference type="PROSITE" id="PS50271"/>
    </source>
</evidence>
<dbReference type="InterPro" id="IPR015940">
    <property type="entry name" value="UBA"/>
</dbReference>
<evidence type="ECO:0000313" key="19">
    <source>
        <dbReference type="EMBL" id="GHP04331.1"/>
    </source>
</evidence>
<dbReference type="PROSITE" id="PS50271">
    <property type="entry name" value="ZF_UBP"/>
    <property type="match status" value="1"/>
</dbReference>
<feature type="domain" description="UBA" evidence="16">
    <location>
        <begin position="743"/>
        <end position="784"/>
    </location>
</feature>
<keyword evidence="7 14" id="KW-0833">Ubl conjugation pathway</keyword>
<evidence type="ECO:0000256" key="1">
    <source>
        <dbReference type="ARBA" id="ARBA00000707"/>
    </source>
</evidence>
<name>A0A830HFC9_9CHLO</name>
<evidence type="ECO:0000256" key="12">
    <source>
        <dbReference type="PIRSR" id="PIRSR016308-3"/>
    </source>
</evidence>
<evidence type="ECO:0000256" key="9">
    <source>
        <dbReference type="ARBA" id="ARBA00022807"/>
    </source>
</evidence>
<dbReference type="SUPFAM" id="SSF46934">
    <property type="entry name" value="UBA-like"/>
    <property type="match status" value="1"/>
</dbReference>
<dbReference type="Pfam" id="PF00627">
    <property type="entry name" value="UBA"/>
    <property type="match status" value="2"/>
</dbReference>
<feature type="active site" description="Proton acceptor" evidence="11">
    <location>
        <position position="837"/>
    </location>
</feature>
<evidence type="ECO:0000259" key="17">
    <source>
        <dbReference type="PROSITE" id="PS50235"/>
    </source>
</evidence>
<feature type="compositionally biased region" description="Basic and acidic residues" evidence="15">
    <location>
        <begin position="71"/>
        <end position="81"/>
    </location>
</feature>
<feature type="active site" description="Nucleophile" evidence="11">
    <location>
        <position position="329"/>
    </location>
</feature>
<evidence type="ECO:0000256" key="10">
    <source>
        <dbReference type="ARBA" id="ARBA00022833"/>
    </source>
</evidence>
<dbReference type="GO" id="GO:0006508">
    <property type="term" value="P:proteolysis"/>
    <property type="evidence" value="ECO:0007669"/>
    <property type="project" value="UniProtKB-KW"/>
</dbReference>
<protein>
    <recommendedName>
        <fullName evidence="14">Ubiquitin carboxyl-terminal hydrolase</fullName>
        <ecNumber evidence="14">3.4.19.12</ecNumber>
    </recommendedName>
</protein>
<dbReference type="PIRSF" id="PIRSF016308">
    <property type="entry name" value="UBP"/>
    <property type="match status" value="1"/>
</dbReference>
<dbReference type="Gene3D" id="3.90.70.10">
    <property type="entry name" value="Cysteine proteinases"/>
    <property type="match status" value="1"/>
</dbReference>
<dbReference type="EMBL" id="BNJQ01000007">
    <property type="protein sequence ID" value="GHP04331.1"/>
    <property type="molecule type" value="Genomic_DNA"/>
</dbReference>
<dbReference type="OrthoDB" id="361536at2759"/>
<dbReference type="Pfam" id="PF02148">
    <property type="entry name" value="zf-UBP"/>
    <property type="match status" value="1"/>
</dbReference>
<feature type="binding site" evidence="12">
    <location>
        <position position="187"/>
    </location>
    <ligand>
        <name>Zn(2+)</name>
        <dbReference type="ChEBI" id="CHEBI:29105"/>
    </ligand>
</feature>
<keyword evidence="6 13" id="KW-0863">Zinc-finger</keyword>
<evidence type="ECO:0000256" key="14">
    <source>
        <dbReference type="RuleBase" id="RU366025"/>
    </source>
</evidence>
<evidence type="ECO:0000256" key="13">
    <source>
        <dbReference type="PROSITE-ProRule" id="PRU00502"/>
    </source>
</evidence>
<evidence type="ECO:0000256" key="3">
    <source>
        <dbReference type="ARBA" id="ARBA00022670"/>
    </source>
</evidence>
<feature type="domain" description="UBA" evidence="16">
    <location>
        <begin position="673"/>
        <end position="714"/>
    </location>
</feature>
<evidence type="ECO:0000256" key="2">
    <source>
        <dbReference type="ARBA" id="ARBA00009085"/>
    </source>
</evidence>
<dbReference type="GO" id="GO:0004843">
    <property type="term" value="F:cysteine-type deubiquitinase activity"/>
    <property type="evidence" value="ECO:0007669"/>
    <property type="project" value="UniProtKB-UniRule"/>
</dbReference>
<evidence type="ECO:0000259" key="16">
    <source>
        <dbReference type="PROSITE" id="PS50030"/>
    </source>
</evidence>
<dbReference type="SMART" id="SM00290">
    <property type="entry name" value="ZnF_UBP"/>
    <property type="match status" value="1"/>
</dbReference>
<dbReference type="InterPro" id="IPR013083">
    <property type="entry name" value="Znf_RING/FYVE/PHD"/>
</dbReference>
<dbReference type="InterPro" id="IPR038765">
    <property type="entry name" value="Papain-like_cys_pep_sf"/>
</dbReference>
<evidence type="ECO:0000256" key="6">
    <source>
        <dbReference type="ARBA" id="ARBA00022771"/>
    </source>
</evidence>
<evidence type="ECO:0000256" key="15">
    <source>
        <dbReference type="SAM" id="MobiDB-lite"/>
    </source>
</evidence>
<gene>
    <name evidence="19" type="ORF">PPROV_000308500</name>
</gene>
<dbReference type="InterPro" id="IPR016652">
    <property type="entry name" value="Ubiquitinyl_hydrolase"/>
</dbReference>
<dbReference type="InterPro" id="IPR041432">
    <property type="entry name" value="UBP13_Znf-UBP_var"/>
</dbReference>
<proteinExistence type="inferred from homology"/>
<comment type="catalytic activity">
    <reaction evidence="1 14">
        <text>Thiol-dependent hydrolysis of ester, thioester, amide, peptide and isopeptide bonds formed by the C-terminal Gly of ubiquitin (a 76-residue protein attached to proteins as an intracellular targeting signal).</text>
        <dbReference type="EC" id="3.4.19.12"/>
    </reaction>
</comment>
<dbReference type="InterPro" id="IPR001607">
    <property type="entry name" value="Znf_UBP"/>
</dbReference>
<dbReference type="AlphaFoldDB" id="A0A830HFC9"/>
<keyword evidence="8 14" id="KW-0378">Hydrolase</keyword>
<dbReference type="PANTHER" id="PTHR24006">
    <property type="entry name" value="UBIQUITIN CARBOXYL-TERMINAL HYDROLASE"/>
    <property type="match status" value="1"/>
</dbReference>
<dbReference type="GO" id="GO:0008270">
    <property type="term" value="F:zinc ion binding"/>
    <property type="evidence" value="ECO:0007669"/>
    <property type="project" value="UniProtKB-KW"/>
</dbReference>
<evidence type="ECO:0000256" key="5">
    <source>
        <dbReference type="ARBA" id="ARBA00022737"/>
    </source>
</evidence>
<dbReference type="SUPFAM" id="SSF57850">
    <property type="entry name" value="RING/U-box"/>
    <property type="match status" value="1"/>
</dbReference>
<reference evidence="19" key="1">
    <citation type="submission" date="2020-10" db="EMBL/GenBank/DDBJ databases">
        <title>Unveiling of a novel bifunctional photoreceptor, Dualchrome1, isolated from a cosmopolitan green alga.</title>
        <authorList>
            <person name="Suzuki S."/>
            <person name="Kawachi M."/>
        </authorList>
    </citation>
    <scope>NUCLEOTIDE SEQUENCE</scope>
    <source>
        <strain evidence="19">NIES 2893</strain>
    </source>
</reference>
<evidence type="ECO:0000256" key="7">
    <source>
        <dbReference type="ARBA" id="ARBA00022786"/>
    </source>
</evidence>
<dbReference type="PROSITE" id="PS00972">
    <property type="entry name" value="USP_1"/>
    <property type="match status" value="1"/>
</dbReference>
<dbReference type="Proteomes" id="UP000660262">
    <property type="component" value="Unassembled WGS sequence"/>
</dbReference>
<comment type="similarity">
    <text evidence="2 14">Belongs to the peptidase C19 family.</text>
</comment>
<keyword evidence="4 12" id="KW-0479">Metal-binding</keyword>
<feature type="domain" description="UBP-type" evidence="18">
    <location>
        <begin position="160"/>
        <end position="278"/>
    </location>
</feature>
<dbReference type="InterPro" id="IPR028889">
    <property type="entry name" value="USP"/>
</dbReference>
<evidence type="ECO:0000256" key="4">
    <source>
        <dbReference type="ARBA" id="ARBA00022723"/>
    </source>
</evidence>
<dbReference type="EC" id="3.4.19.12" evidence="14"/>
<evidence type="ECO:0000256" key="11">
    <source>
        <dbReference type="PIRSR" id="PIRSR016308-1"/>
    </source>
</evidence>
<sequence>MSSMSLKSPSAYDAVHKTECALSHDTPFCPSGLAINLKTFTATGDLFVDADHERTNCDLYLRTRSFYVPKKKSDENKDKGEQQQPKKVAIGTPDGFDAGDDAANVVDVNTLLVYPSKVEILLPNANLPELVLNVVDAVLKHDGVAKREDLAAWAEENEVKESRYAANLPQEDPNGRLISPDPKKWKCMESGTTENLWLNLSDGFIGSGRRNWDGSGGNGAALRHYEEMKAQGKDYPLAVKLGTITPNGADVFSYAPDENDLVTDANLKDHLSHWGIDIMKQTKTDKTMAELTLDLNQSFEFDKVTEAGKDLQAVSGAGRIGLSNLGNSCYIASILQLLASIDDVAAPNMAMAASLRASVPASSEATADELVQFAKAMEALRGNRYAGVNANAAPPEDGATPTPTPLRIAPRLFRTLLGQGHSEFSSARQQDALEYLGHLIDRMESAERSGASRIEASGASGLGWRPLKQLFEFEVEERLFDPESQTVRYTRRPELYLGVNVPLDRAVNSSEVAASDSEAAKRRKLQEAGACTYVSSDGTATDNAAAAAPPAPDAAMDTEMVPAKVVPRVPLLSCIDSFAATEVVEFNSPAMDGKQVNAQKSTRFATFPPYMLVAIHRYYFDKNWRPAKLDVEVEAPAELNLESLRAHGIRDGEVPMPDAPEGSGAAPASTRFSPDADIIAQIVAMGFEENGAKKACKATNNSGVEAAMEWMLSHMGDADFHTPYVEEEEAATAQPAGGASRFSPDADIIAQIVAMGFEENGAKKACKATNNSGVEAAMEWMLSHMGDADFHTPYVEEEEEAAPSASASAAVTRDDGPGIYELVGFVSHVGANTACGHYVCHARRTESPPMLVHVQDALSGGASTLGPWLLFNDEKVALSQETPVDRGYVYLYRRRASS</sequence>
<evidence type="ECO:0000313" key="20">
    <source>
        <dbReference type="Proteomes" id="UP000660262"/>
    </source>
</evidence>
<dbReference type="SMART" id="SM00165">
    <property type="entry name" value="UBA"/>
    <property type="match status" value="2"/>
</dbReference>
<dbReference type="SUPFAM" id="SSF54001">
    <property type="entry name" value="Cysteine proteinases"/>
    <property type="match status" value="1"/>
</dbReference>
<feature type="domain" description="USP" evidence="17">
    <location>
        <begin position="320"/>
        <end position="895"/>
    </location>
</feature>
<feature type="region of interest" description="Disordered" evidence="15">
    <location>
        <begin position="71"/>
        <end position="95"/>
    </location>
</feature>
<dbReference type="PROSITE" id="PS50235">
    <property type="entry name" value="USP_3"/>
    <property type="match status" value="1"/>
</dbReference>
<evidence type="ECO:0000256" key="8">
    <source>
        <dbReference type="ARBA" id="ARBA00022801"/>
    </source>
</evidence>
<comment type="function">
    <text evidence="14">Recognizes and hydrolyzes the peptide bond at the C-terminal Gly of ubiquitin. Involved in the processing of poly-ubiquitin precursors as well as that of ubiquitinated proteins.</text>
</comment>
<keyword evidence="10 12" id="KW-0862">Zinc</keyword>
<dbReference type="Pfam" id="PF00443">
    <property type="entry name" value="UCH"/>
    <property type="match status" value="1"/>
</dbReference>
<dbReference type="PANTHER" id="PTHR24006:SF664">
    <property type="entry name" value="UBIQUITIN CARBOXYL-TERMINAL HYDROLASE"/>
    <property type="match status" value="1"/>
</dbReference>
<accession>A0A830HFC9</accession>
<dbReference type="GO" id="GO:0005634">
    <property type="term" value="C:nucleus"/>
    <property type="evidence" value="ECO:0007669"/>
    <property type="project" value="TreeGrafter"/>
</dbReference>